<dbReference type="InterPro" id="IPR001466">
    <property type="entry name" value="Beta-lactam-related"/>
</dbReference>
<evidence type="ECO:0000313" key="4">
    <source>
        <dbReference type="Proteomes" id="UP000515292"/>
    </source>
</evidence>
<evidence type="ECO:0000256" key="1">
    <source>
        <dbReference type="SAM" id="SignalP"/>
    </source>
</evidence>
<keyword evidence="1" id="KW-0732">Signal</keyword>
<name>A0A7G5IGC7_9SPHN</name>
<dbReference type="AlphaFoldDB" id="A0A7G5IGC7"/>
<dbReference type="InterPro" id="IPR012338">
    <property type="entry name" value="Beta-lactam/transpept-like"/>
</dbReference>
<organism evidence="3 4">
    <name type="scientific">Sandaracinobacteroides saxicola</name>
    <dbReference type="NCBI Taxonomy" id="2759707"/>
    <lineage>
        <taxon>Bacteria</taxon>
        <taxon>Pseudomonadati</taxon>
        <taxon>Pseudomonadota</taxon>
        <taxon>Alphaproteobacteria</taxon>
        <taxon>Sphingomonadales</taxon>
        <taxon>Sphingosinicellaceae</taxon>
        <taxon>Sandaracinobacteroides</taxon>
    </lineage>
</organism>
<evidence type="ECO:0000313" key="3">
    <source>
        <dbReference type="EMBL" id="QMW22419.1"/>
    </source>
</evidence>
<dbReference type="Proteomes" id="UP000515292">
    <property type="component" value="Chromosome"/>
</dbReference>
<proteinExistence type="predicted"/>
<keyword evidence="4" id="KW-1185">Reference proteome</keyword>
<feature type="chain" id="PRO_5028866242" evidence="1">
    <location>
        <begin position="19"/>
        <end position="373"/>
    </location>
</feature>
<feature type="domain" description="Beta-lactamase-related" evidence="2">
    <location>
        <begin position="21"/>
        <end position="352"/>
    </location>
</feature>
<dbReference type="PANTHER" id="PTHR43283">
    <property type="entry name" value="BETA-LACTAMASE-RELATED"/>
    <property type="match status" value="1"/>
</dbReference>
<evidence type="ECO:0000259" key="2">
    <source>
        <dbReference type="Pfam" id="PF00144"/>
    </source>
</evidence>
<gene>
    <name evidence="3" type="ORF">H3309_13875</name>
</gene>
<sequence>MRTTIFLLALMLPAAAPATPLEQAVAEAMAATGAKGLAIAVIDRGRVTHVSAHGLRNAAGQPLTRDTVMYAASLTKTLFAATVLQLAAEGRLTLDAPIASLLPKPLPDYAGPEIERRYARWSDLAGDDRWRLLTPRILLTHASGFSNFGFLEPDGKLRFHFTPGSRYAYSGDGIILLQFVLEAGLGLDVGTEMQRRLFAPAGAGRTAMMWRADFADNLADGWKADGQPEPHDERSKVRAAGSLDSSIADLAAITARLVRRQGAALFEPQRPITSRSQFPSLQPEAPVGERWPGLAAGLGVVTFTGPQGRGFFKGGHNDSTGNMLVCLERRLRCVLILSNDVRAEPAFPRLTRAALGETGLRWAWEYGTMALLP</sequence>
<dbReference type="PANTHER" id="PTHR43283:SF18">
    <property type="match status" value="1"/>
</dbReference>
<dbReference type="Pfam" id="PF00144">
    <property type="entry name" value="Beta-lactamase"/>
    <property type="match status" value="1"/>
</dbReference>
<protein>
    <submittedName>
        <fullName evidence="3">Beta-lactamase family protein</fullName>
    </submittedName>
</protein>
<dbReference type="RefSeq" id="WP_182295302.1">
    <property type="nucleotide sequence ID" value="NZ_CP059851.1"/>
</dbReference>
<dbReference type="InterPro" id="IPR050789">
    <property type="entry name" value="Diverse_Enzym_Activities"/>
</dbReference>
<dbReference type="KEGG" id="sand:H3309_13875"/>
<accession>A0A7G5IGC7</accession>
<dbReference type="EMBL" id="CP059851">
    <property type="protein sequence ID" value="QMW22419.1"/>
    <property type="molecule type" value="Genomic_DNA"/>
</dbReference>
<dbReference type="SUPFAM" id="SSF56601">
    <property type="entry name" value="beta-lactamase/transpeptidase-like"/>
    <property type="match status" value="1"/>
</dbReference>
<feature type="signal peptide" evidence="1">
    <location>
        <begin position="1"/>
        <end position="18"/>
    </location>
</feature>
<reference evidence="3 4" key="1">
    <citation type="submission" date="2020-07" db="EMBL/GenBank/DDBJ databases">
        <title>Complete genome sequence for Sandaracinobacter sp. M6.</title>
        <authorList>
            <person name="Tang Y."/>
            <person name="Liu Q."/>
            <person name="Guo Z."/>
            <person name="Lei P."/>
            <person name="Huang B."/>
        </authorList>
    </citation>
    <scope>NUCLEOTIDE SEQUENCE [LARGE SCALE GENOMIC DNA]</scope>
    <source>
        <strain evidence="3 4">M6</strain>
    </source>
</reference>
<dbReference type="Gene3D" id="3.40.710.10">
    <property type="entry name" value="DD-peptidase/beta-lactamase superfamily"/>
    <property type="match status" value="1"/>
</dbReference>